<accession>A0ABP5FHH2</accession>
<dbReference type="RefSeq" id="WP_344665869.1">
    <property type="nucleotide sequence ID" value="NZ_BAAAQN010000012.1"/>
</dbReference>
<reference evidence="2" key="1">
    <citation type="journal article" date="2019" name="Int. J. Syst. Evol. Microbiol.">
        <title>The Global Catalogue of Microorganisms (GCM) 10K type strain sequencing project: providing services to taxonomists for standard genome sequencing and annotation.</title>
        <authorList>
            <consortium name="The Broad Institute Genomics Platform"/>
            <consortium name="The Broad Institute Genome Sequencing Center for Infectious Disease"/>
            <person name="Wu L."/>
            <person name="Ma J."/>
        </authorList>
    </citation>
    <scope>NUCLEOTIDE SEQUENCE [LARGE SCALE GENOMIC DNA]</scope>
    <source>
        <strain evidence="2">JCM 16014</strain>
    </source>
</reference>
<dbReference type="Proteomes" id="UP001500751">
    <property type="component" value="Unassembled WGS sequence"/>
</dbReference>
<evidence type="ECO:0000313" key="2">
    <source>
        <dbReference type="Proteomes" id="UP001500751"/>
    </source>
</evidence>
<dbReference type="EMBL" id="BAAAQN010000012">
    <property type="protein sequence ID" value="GAA2026794.1"/>
    <property type="molecule type" value="Genomic_DNA"/>
</dbReference>
<name>A0ABP5FHH2_9ACTN</name>
<evidence type="ECO:0008006" key="3">
    <source>
        <dbReference type="Google" id="ProtNLM"/>
    </source>
</evidence>
<dbReference type="SUPFAM" id="SSF160104">
    <property type="entry name" value="Acetoacetate decarboxylase-like"/>
    <property type="match status" value="1"/>
</dbReference>
<sequence>MPKVRYGPRDPAAVAQARESAAQLPDLWSTGVHAVWETDPDALAQVLPPPLKPGAKPYVRATINNVDIFGTPLGAAAISVACTHGEEEGWYSLVMPMTTERSLIGGREVFGEPKKLAEVTVERDGEAITAKVTRHGVAFAEIHGRVGERLEAPAPYVKTDWYLKFLPAVDGHGFDADPLLVRCLRTEKTRLLHAVDGEVVLRESALDPVADLPVRRLVEITFGEKTSDQRGEVVARLDPAAILPYIHQRYDDPAQVHDSVEVQAAGEAQEPAVVQAAGEGSSAH</sequence>
<evidence type="ECO:0000313" key="1">
    <source>
        <dbReference type="EMBL" id="GAA2026794.1"/>
    </source>
</evidence>
<proteinExistence type="predicted"/>
<keyword evidence="2" id="KW-1185">Reference proteome</keyword>
<dbReference type="Pfam" id="PF06314">
    <property type="entry name" value="ADC"/>
    <property type="match status" value="1"/>
</dbReference>
<protein>
    <recommendedName>
        <fullName evidence="3">Acetoacetate decarboxylase</fullName>
    </recommendedName>
</protein>
<gene>
    <name evidence="1" type="ORF">GCM10009839_26670</name>
</gene>
<organism evidence="1 2">
    <name type="scientific">Catenulispora yoronensis</name>
    <dbReference type="NCBI Taxonomy" id="450799"/>
    <lineage>
        <taxon>Bacteria</taxon>
        <taxon>Bacillati</taxon>
        <taxon>Actinomycetota</taxon>
        <taxon>Actinomycetes</taxon>
        <taxon>Catenulisporales</taxon>
        <taxon>Catenulisporaceae</taxon>
        <taxon>Catenulispora</taxon>
    </lineage>
</organism>
<comment type="caution">
    <text evidence="1">The sequence shown here is derived from an EMBL/GenBank/DDBJ whole genome shotgun (WGS) entry which is preliminary data.</text>
</comment>
<dbReference type="Gene3D" id="2.40.400.10">
    <property type="entry name" value="Acetoacetate decarboxylase-like"/>
    <property type="match status" value="1"/>
</dbReference>
<dbReference type="InterPro" id="IPR023375">
    <property type="entry name" value="ADC_dom_sf"/>
</dbReference>
<dbReference type="InterPro" id="IPR010451">
    <property type="entry name" value="Acetoacetate_decarboxylase"/>
</dbReference>